<dbReference type="FunFam" id="3.40.30.10:FF:000014">
    <property type="entry name" value="Tau class glutathione S-transferase"/>
    <property type="match status" value="1"/>
</dbReference>
<comment type="similarity">
    <text evidence="4">Belongs to the GST superfamily.</text>
</comment>
<keyword evidence="2" id="KW-0808">Transferase</keyword>
<evidence type="ECO:0000259" key="5">
    <source>
        <dbReference type="PROSITE" id="PS50404"/>
    </source>
</evidence>
<dbReference type="SFLD" id="SFLDG00358">
    <property type="entry name" value="Main_(cytGST)"/>
    <property type="match status" value="1"/>
</dbReference>
<organism evidence="7 8">
    <name type="scientific">Amborella trichopoda</name>
    <dbReference type="NCBI Taxonomy" id="13333"/>
    <lineage>
        <taxon>Eukaryota</taxon>
        <taxon>Viridiplantae</taxon>
        <taxon>Streptophyta</taxon>
        <taxon>Embryophyta</taxon>
        <taxon>Tracheophyta</taxon>
        <taxon>Spermatophyta</taxon>
        <taxon>Magnoliopsida</taxon>
        <taxon>Amborellales</taxon>
        <taxon>Amborellaceae</taxon>
        <taxon>Amborella</taxon>
    </lineage>
</organism>
<dbReference type="PROSITE" id="PS50404">
    <property type="entry name" value="GST_NTER"/>
    <property type="match status" value="1"/>
</dbReference>
<dbReference type="CDD" id="cd03058">
    <property type="entry name" value="GST_N_Tau"/>
    <property type="match status" value="1"/>
</dbReference>
<dbReference type="GO" id="GO:0004364">
    <property type="term" value="F:glutathione transferase activity"/>
    <property type="evidence" value="ECO:0000318"/>
    <property type="project" value="GO_Central"/>
</dbReference>
<evidence type="ECO:0000313" key="7">
    <source>
        <dbReference type="EMBL" id="ERM97230.1"/>
    </source>
</evidence>
<dbReference type="eggNOG" id="KOG0406">
    <property type="taxonomic scope" value="Eukaryota"/>
</dbReference>
<dbReference type="Pfam" id="PF02798">
    <property type="entry name" value="GST_N"/>
    <property type="match status" value="1"/>
</dbReference>
<dbReference type="CDD" id="cd03185">
    <property type="entry name" value="GST_C_Tau"/>
    <property type="match status" value="1"/>
</dbReference>
<dbReference type="InterPro" id="IPR010987">
    <property type="entry name" value="Glutathione-S-Trfase_C-like"/>
</dbReference>
<gene>
    <name evidence="7" type="ORF">AMTR_s00119p00077600</name>
</gene>
<dbReference type="InterPro" id="IPR045073">
    <property type="entry name" value="Omega/Tau-like"/>
</dbReference>
<comment type="catalytic activity">
    <reaction evidence="3">
        <text>RX + glutathione = an S-substituted glutathione + a halide anion + H(+)</text>
        <dbReference type="Rhea" id="RHEA:16437"/>
        <dbReference type="ChEBI" id="CHEBI:15378"/>
        <dbReference type="ChEBI" id="CHEBI:16042"/>
        <dbReference type="ChEBI" id="CHEBI:17792"/>
        <dbReference type="ChEBI" id="CHEBI:57925"/>
        <dbReference type="ChEBI" id="CHEBI:90779"/>
        <dbReference type="EC" id="2.5.1.18"/>
    </reaction>
</comment>
<dbReference type="InterPro" id="IPR040079">
    <property type="entry name" value="Glutathione_S-Trfase"/>
</dbReference>
<evidence type="ECO:0000256" key="4">
    <source>
        <dbReference type="RuleBase" id="RU003494"/>
    </source>
</evidence>
<dbReference type="Proteomes" id="UP000017836">
    <property type="component" value="Unassembled WGS sequence"/>
</dbReference>
<dbReference type="OrthoDB" id="4951845at2759"/>
<evidence type="ECO:0000256" key="2">
    <source>
        <dbReference type="ARBA" id="ARBA00022679"/>
    </source>
</evidence>
<name>W1NQ43_AMBTC</name>
<dbReference type="SFLD" id="SFLDS00019">
    <property type="entry name" value="Glutathione_Transferase_(cytos"/>
    <property type="match status" value="1"/>
</dbReference>
<dbReference type="HOGENOM" id="CLU_011226_18_1_1"/>
<keyword evidence="8" id="KW-1185">Reference proteome</keyword>
<dbReference type="InterPro" id="IPR004045">
    <property type="entry name" value="Glutathione_S-Trfase_N"/>
</dbReference>
<dbReference type="KEGG" id="atr:18425185"/>
<protein>
    <recommendedName>
        <fullName evidence="1">glutathione transferase</fullName>
        <ecNumber evidence="1">2.5.1.18</ecNumber>
    </recommendedName>
</protein>
<accession>W1NQ43</accession>
<feature type="domain" description="GST C-terminal" evidence="6">
    <location>
        <begin position="89"/>
        <end position="219"/>
    </location>
</feature>
<dbReference type="Gene3D" id="3.40.30.10">
    <property type="entry name" value="Glutaredoxin"/>
    <property type="match status" value="1"/>
</dbReference>
<dbReference type="AlphaFoldDB" id="W1NQ43"/>
<dbReference type="GO" id="GO:0005737">
    <property type="term" value="C:cytoplasm"/>
    <property type="evidence" value="ECO:0000318"/>
    <property type="project" value="GO_Central"/>
</dbReference>
<dbReference type="PANTHER" id="PTHR11260:SF676">
    <property type="entry name" value="GLUTATHIONE S-TRANSFERASE U8"/>
    <property type="match status" value="1"/>
</dbReference>
<dbReference type="EMBL" id="KI396540">
    <property type="protein sequence ID" value="ERM97230.1"/>
    <property type="molecule type" value="Genomic_DNA"/>
</dbReference>
<dbReference type="Gene3D" id="1.20.1050.10">
    <property type="match status" value="1"/>
</dbReference>
<dbReference type="SUPFAM" id="SSF47616">
    <property type="entry name" value="GST C-terminal domain-like"/>
    <property type="match status" value="1"/>
</dbReference>
<dbReference type="FunFam" id="1.20.1050.10:FF:000012">
    <property type="entry name" value="Tau class glutathione S-transferase"/>
    <property type="match status" value="1"/>
</dbReference>
<sequence length="219" mass="25250">MAEEEAVRVLGFLPSPFALRVEWALNFKGINYEYKDEDIHNKSPELLKYNPVHKKIPILLHGSKPVVESLVIMEYIEETWPQSPILSKDPYERAMSRFWAKYGEDKCIPALFGFFTKQGEEELVESLKTLEKGLNGKKFFAGETIGFTDIALGWIPVWLKISQEILGENLINEQTHPLFYAWSRDFLDHPVIKEKLPPYDMLLAQCQAVHDRLLASSKP</sequence>
<dbReference type="InterPro" id="IPR036282">
    <property type="entry name" value="Glutathione-S-Trfase_C_sf"/>
</dbReference>
<dbReference type="Pfam" id="PF00043">
    <property type="entry name" value="GST_C"/>
    <property type="match status" value="1"/>
</dbReference>
<reference evidence="8" key="1">
    <citation type="journal article" date="2013" name="Science">
        <title>The Amborella genome and the evolution of flowering plants.</title>
        <authorList>
            <consortium name="Amborella Genome Project"/>
        </authorList>
    </citation>
    <scope>NUCLEOTIDE SEQUENCE [LARGE SCALE GENOMIC DNA]</scope>
</reference>
<feature type="domain" description="GST N-terminal" evidence="5">
    <location>
        <begin position="5"/>
        <end position="84"/>
    </location>
</feature>
<dbReference type="SUPFAM" id="SSF52833">
    <property type="entry name" value="Thioredoxin-like"/>
    <property type="match status" value="1"/>
</dbReference>
<dbReference type="Gramene" id="ERM97230">
    <property type="protein sequence ID" value="ERM97230"/>
    <property type="gene ID" value="AMTR_s00119p00077600"/>
</dbReference>
<evidence type="ECO:0000256" key="1">
    <source>
        <dbReference type="ARBA" id="ARBA00012452"/>
    </source>
</evidence>
<dbReference type="InterPro" id="IPR004046">
    <property type="entry name" value="GST_C"/>
</dbReference>
<dbReference type="EC" id="2.5.1.18" evidence="1"/>
<dbReference type="SFLD" id="SFLDG01152">
    <property type="entry name" value="Main.3:_Omega-_and_Tau-like"/>
    <property type="match status" value="1"/>
</dbReference>
<dbReference type="GO" id="GO:0006749">
    <property type="term" value="P:glutathione metabolic process"/>
    <property type="evidence" value="ECO:0000318"/>
    <property type="project" value="GO_Central"/>
</dbReference>
<dbReference type="PANTHER" id="PTHR11260">
    <property type="entry name" value="GLUTATHIONE S-TRANSFERASE, GST, SUPERFAMILY, GST DOMAIN CONTAINING"/>
    <property type="match status" value="1"/>
</dbReference>
<dbReference type="OMA" id="WIGRSAQ"/>
<dbReference type="InterPro" id="IPR036249">
    <property type="entry name" value="Thioredoxin-like_sf"/>
</dbReference>
<dbReference type="STRING" id="13333.W1NQ43"/>
<dbReference type="PROSITE" id="PS50405">
    <property type="entry name" value="GST_CTER"/>
    <property type="match status" value="1"/>
</dbReference>
<dbReference type="InterPro" id="IPR045074">
    <property type="entry name" value="GST_C_Tau"/>
</dbReference>
<evidence type="ECO:0000259" key="6">
    <source>
        <dbReference type="PROSITE" id="PS50405"/>
    </source>
</evidence>
<evidence type="ECO:0000313" key="8">
    <source>
        <dbReference type="Proteomes" id="UP000017836"/>
    </source>
</evidence>
<proteinExistence type="inferred from homology"/>
<evidence type="ECO:0000256" key="3">
    <source>
        <dbReference type="ARBA" id="ARBA00047960"/>
    </source>
</evidence>